<feature type="signal peptide" evidence="5">
    <location>
        <begin position="1"/>
        <end position="27"/>
    </location>
</feature>
<proteinExistence type="predicted"/>
<feature type="domain" description="Cytochrome c" evidence="6">
    <location>
        <begin position="47"/>
        <end position="143"/>
    </location>
</feature>
<reference evidence="7 8" key="1">
    <citation type="submission" date="2012-06" db="EMBL/GenBank/DDBJ databases">
        <title>Complete genome of Terriglobus roseus DSM 18391.</title>
        <authorList>
            <consortium name="US DOE Joint Genome Institute (JGI-PGF)"/>
            <person name="Lucas S."/>
            <person name="Copeland A."/>
            <person name="Lapidus A."/>
            <person name="Glavina del Rio T."/>
            <person name="Dalin E."/>
            <person name="Tice H."/>
            <person name="Bruce D."/>
            <person name="Goodwin L."/>
            <person name="Pitluck S."/>
            <person name="Peters L."/>
            <person name="Mikhailova N."/>
            <person name="Munk A.C.C."/>
            <person name="Kyrpides N."/>
            <person name="Mavromatis K."/>
            <person name="Ivanova N."/>
            <person name="Brettin T."/>
            <person name="Detter J.C."/>
            <person name="Han C."/>
            <person name="Larimer F."/>
            <person name="Land M."/>
            <person name="Hauser L."/>
            <person name="Markowitz V."/>
            <person name="Cheng J.-F."/>
            <person name="Hugenholtz P."/>
            <person name="Woyke T."/>
            <person name="Wu D."/>
            <person name="Brambilla E."/>
            <person name="Klenk H.-P."/>
            <person name="Eisen J.A."/>
        </authorList>
    </citation>
    <scope>NUCLEOTIDE SEQUENCE [LARGE SCALE GENOMIC DNA]</scope>
    <source>
        <strain evidence="8">DSM 18391 / NRRL B-41598 / KBS 63</strain>
    </source>
</reference>
<dbReference type="PANTHER" id="PTHR35889:SF3">
    <property type="entry name" value="F-BOX DOMAIN-CONTAINING PROTEIN"/>
    <property type="match status" value="1"/>
</dbReference>
<evidence type="ECO:0000259" key="6">
    <source>
        <dbReference type="PROSITE" id="PS51007"/>
    </source>
</evidence>
<dbReference type="AlphaFoldDB" id="I3ZC09"/>
<keyword evidence="2 4" id="KW-0479">Metal-binding</keyword>
<dbReference type="GO" id="GO:0009055">
    <property type="term" value="F:electron transfer activity"/>
    <property type="evidence" value="ECO:0007669"/>
    <property type="project" value="InterPro"/>
</dbReference>
<evidence type="ECO:0000256" key="3">
    <source>
        <dbReference type="ARBA" id="ARBA00023004"/>
    </source>
</evidence>
<evidence type="ECO:0000256" key="5">
    <source>
        <dbReference type="SAM" id="SignalP"/>
    </source>
</evidence>
<dbReference type="STRING" id="926566.Terro_0431"/>
<dbReference type="InterPro" id="IPR009056">
    <property type="entry name" value="Cyt_c-like_dom"/>
</dbReference>
<dbReference type="Gene3D" id="1.10.760.10">
    <property type="entry name" value="Cytochrome c-like domain"/>
    <property type="match status" value="1"/>
</dbReference>
<keyword evidence="5" id="KW-0732">Signal</keyword>
<dbReference type="PROSITE" id="PS51007">
    <property type="entry name" value="CYTC"/>
    <property type="match status" value="1"/>
</dbReference>
<accession>I3ZC09</accession>
<gene>
    <name evidence="7" type="ordered locus">Terro_0431</name>
</gene>
<dbReference type="EMBL" id="CP003379">
    <property type="protein sequence ID" value="AFL86777.1"/>
    <property type="molecule type" value="Genomic_DNA"/>
</dbReference>
<dbReference type="InterPro" id="IPR036909">
    <property type="entry name" value="Cyt_c-like_dom_sf"/>
</dbReference>
<dbReference type="Pfam" id="PF07635">
    <property type="entry name" value="PSCyt1"/>
    <property type="match status" value="1"/>
</dbReference>
<dbReference type="GO" id="GO:0046872">
    <property type="term" value="F:metal ion binding"/>
    <property type="evidence" value="ECO:0007669"/>
    <property type="project" value="UniProtKB-KW"/>
</dbReference>
<feature type="chain" id="PRO_5003683831" evidence="5">
    <location>
        <begin position="28"/>
        <end position="147"/>
    </location>
</feature>
<dbReference type="KEGG" id="trs:Terro_0431"/>
<dbReference type="RefSeq" id="WP_014784346.1">
    <property type="nucleotide sequence ID" value="NC_018014.1"/>
</dbReference>
<evidence type="ECO:0000313" key="7">
    <source>
        <dbReference type="EMBL" id="AFL86777.1"/>
    </source>
</evidence>
<dbReference type="Proteomes" id="UP000006056">
    <property type="component" value="Chromosome"/>
</dbReference>
<dbReference type="SUPFAM" id="SSF46626">
    <property type="entry name" value="Cytochrome c"/>
    <property type="match status" value="1"/>
</dbReference>
<dbReference type="eggNOG" id="COG2010">
    <property type="taxonomic scope" value="Bacteria"/>
</dbReference>
<keyword evidence="1 4" id="KW-0349">Heme</keyword>
<dbReference type="GO" id="GO:0020037">
    <property type="term" value="F:heme binding"/>
    <property type="evidence" value="ECO:0007669"/>
    <property type="project" value="InterPro"/>
</dbReference>
<dbReference type="PANTHER" id="PTHR35889">
    <property type="entry name" value="CYCLOINULO-OLIGOSACCHARIDE FRUCTANOTRANSFERASE-RELATED"/>
    <property type="match status" value="1"/>
</dbReference>
<evidence type="ECO:0000256" key="2">
    <source>
        <dbReference type="ARBA" id="ARBA00022723"/>
    </source>
</evidence>
<dbReference type="HOGENOM" id="CLU_151358_0_0_0"/>
<dbReference type="InterPro" id="IPR011429">
    <property type="entry name" value="Cyt_c_Planctomycete-type"/>
</dbReference>
<keyword evidence="8" id="KW-1185">Reference proteome</keyword>
<protein>
    <submittedName>
        <fullName evidence="7">Planctomycete cytochrome C</fullName>
    </submittedName>
</protein>
<dbReference type="OrthoDB" id="9809746at2"/>
<keyword evidence="3 4" id="KW-0408">Iron</keyword>
<evidence type="ECO:0000256" key="1">
    <source>
        <dbReference type="ARBA" id="ARBA00022617"/>
    </source>
</evidence>
<organism evidence="7 8">
    <name type="scientific">Terriglobus roseus (strain DSM 18391 / NRRL B-41598 / KBS 63)</name>
    <dbReference type="NCBI Taxonomy" id="926566"/>
    <lineage>
        <taxon>Bacteria</taxon>
        <taxon>Pseudomonadati</taxon>
        <taxon>Acidobacteriota</taxon>
        <taxon>Terriglobia</taxon>
        <taxon>Terriglobales</taxon>
        <taxon>Acidobacteriaceae</taxon>
        <taxon>Terriglobus</taxon>
    </lineage>
</organism>
<evidence type="ECO:0000313" key="8">
    <source>
        <dbReference type="Proteomes" id="UP000006056"/>
    </source>
</evidence>
<evidence type="ECO:0000256" key="4">
    <source>
        <dbReference type="PROSITE-ProRule" id="PRU00433"/>
    </source>
</evidence>
<sequence length="147" mass="15636">MPFATPNRIPPLALAALAFTLIGCGPAVEPPPTFHPSTPQEAAALNHFVTNVKPVFRQNCYRCHAGMNHKGGFNLSTREALLKGGESDKVVLIPGQPDQSLLLQLIKHQGPAGPNGHPGPMPPKGQLAPEEIAAISKWIDDGAIMDR</sequence>
<name>I3ZC09_TERRK</name>